<dbReference type="PANTHER" id="PTHR43671:SF13">
    <property type="entry name" value="SERINE_THREONINE-PROTEIN KINASE NEK2"/>
    <property type="match status" value="1"/>
</dbReference>
<dbReference type="InterPro" id="IPR011009">
    <property type="entry name" value="Kinase-like_dom_sf"/>
</dbReference>
<dbReference type="PROSITE" id="PS00108">
    <property type="entry name" value="PROTEIN_KINASE_ST"/>
    <property type="match status" value="1"/>
</dbReference>
<name>A0A1H6XSI7_9DEIO</name>
<dbReference type="GO" id="GO:0004674">
    <property type="term" value="F:protein serine/threonine kinase activity"/>
    <property type="evidence" value="ECO:0007669"/>
    <property type="project" value="UniProtKB-EC"/>
</dbReference>
<dbReference type="CDD" id="cd14014">
    <property type="entry name" value="STKc_PknB_like"/>
    <property type="match status" value="1"/>
</dbReference>
<keyword evidence="3" id="KW-0808">Transferase</keyword>
<accession>A0A1H6XSI7</accession>
<dbReference type="EMBL" id="FNZA01000006">
    <property type="protein sequence ID" value="SEJ31999.1"/>
    <property type="molecule type" value="Genomic_DNA"/>
</dbReference>
<dbReference type="GO" id="GO:0005524">
    <property type="term" value="F:ATP binding"/>
    <property type="evidence" value="ECO:0007669"/>
    <property type="project" value="UniProtKB-UniRule"/>
</dbReference>
<comment type="similarity">
    <text evidence="1">Belongs to the protein kinase superfamily. NEK Ser/Thr protein kinase family. NIMA subfamily.</text>
</comment>
<evidence type="ECO:0000313" key="11">
    <source>
        <dbReference type="Proteomes" id="UP000199223"/>
    </source>
</evidence>
<evidence type="ECO:0000256" key="4">
    <source>
        <dbReference type="ARBA" id="ARBA00022741"/>
    </source>
</evidence>
<dbReference type="InterPro" id="IPR050660">
    <property type="entry name" value="NEK_Ser/Thr_kinase"/>
</dbReference>
<feature type="domain" description="Protein kinase" evidence="9">
    <location>
        <begin position="36"/>
        <end position="299"/>
    </location>
</feature>
<dbReference type="InterPro" id="IPR017441">
    <property type="entry name" value="Protein_kinase_ATP_BS"/>
</dbReference>
<feature type="region of interest" description="Disordered" evidence="8">
    <location>
        <begin position="301"/>
        <end position="359"/>
    </location>
</feature>
<dbReference type="InterPro" id="IPR008271">
    <property type="entry name" value="Ser/Thr_kinase_AS"/>
</dbReference>
<dbReference type="Pfam" id="PF00069">
    <property type="entry name" value="Pkinase"/>
    <property type="match status" value="1"/>
</dbReference>
<dbReference type="Gene3D" id="1.10.510.10">
    <property type="entry name" value="Transferase(Phosphotransferase) domain 1"/>
    <property type="match status" value="1"/>
</dbReference>
<evidence type="ECO:0000256" key="7">
    <source>
        <dbReference type="PROSITE-ProRule" id="PRU10141"/>
    </source>
</evidence>
<evidence type="ECO:0000256" key="5">
    <source>
        <dbReference type="ARBA" id="ARBA00022777"/>
    </source>
</evidence>
<organism evidence="10 11">
    <name type="scientific">Deinococcus reticulitermitis</name>
    <dbReference type="NCBI Taxonomy" id="856736"/>
    <lineage>
        <taxon>Bacteria</taxon>
        <taxon>Thermotogati</taxon>
        <taxon>Deinococcota</taxon>
        <taxon>Deinococci</taxon>
        <taxon>Deinococcales</taxon>
        <taxon>Deinococcaceae</taxon>
        <taxon>Deinococcus</taxon>
    </lineage>
</organism>
<gene>
    <name evidence="10" type="ORF">SAMN04488058_10635</name>
</gene>
<dbReference type="PROSITE" id="PS00107">
    <property type="entry name" value="PROTEIN_KINASE_ATP"/>
    <property type="match status" value="1"/>
</dbReference>
<keyword evidence="6 7" id="KW-0067">ATP-binding</keyword>
<proteinExistence type="inferred from homology"/>
<feature type="compositionally biased region" description="Pro residues" evidence="8">
    <location>
        <begin position="304"/>
        <end position="318"/>
    </location>
</feature>
<dbReference type="STRING" id="856736.SAMN04488058_10635"/>
<evidence type="ECO:0000256" key="8">
    <source>
        <dbReference type="SAM" id="MobiDB-lite"/>
    </source>
</evidence>
<dbReference type="Proteomes" id="UP000199223">
    <property type="component" value="Unassembled WGS sequence"/>
</dbReference>
<keyword evidence="4 7" id="KW-0547">Nucleotide-binding</keyword>
<dbReference type="PROSITE" id="PS50011">
    <property type="entry name" value="PROTEIN_KINASE_DOM"/>
    <property type="match status" value="1"/>
</dbReference>
<dbReference type="SUPFAM" id="SSF56112">
    <property type="entry name" value="Protein kinase-like (PK-like)"/>
    <property type="match status" value="1"/>
</dbReference>
<dbReference type="EC" id="2.7.11.1" evidence="2"/>
<dbReference type="SMART" id="SM00220">
    <property type="entry name" value="S_TKc"/>
    <property type="match status" value="1"/>
</dbReference>
<evidence type="ECO:0000256" key="6">
    <source>
        <dbReference type="ARBA" id="ARBA00022840"/>
    </source>
</evidence>
<feature type="compositionally biased region" description="Low complexity" evidence="8">
    <location>
        <begin position="543"/>
        <end position="554"/>
    </location>
</feature>
<feature type="region of interest" description="Disordered" evidence="8">
    <location>
        <begin position="393"/>
        <end position="603"/>
    </location>
</feature>
<dbReference type="InterPro" id="IPR000719">
    <property type="entry name" value="Prot_kinase_dom"/>
</dbReference>
<dbReference type="Gene3D" id="3.30.200.20">
    <property type="entry name" value="Phosphorylase Kinase, domain 1"/>
    <property type="match status" value="1"/>
</dbReference>
<evidence type="ECO:0000256" key="2">
    <source>
        <dbReference type="ARBA" id="ARBA00012513"/>
    </source>
</evidence>
<dbReference type="AlphaFoldDB" id="A0A1H6XSI7"/>
<keyword evidence="11" id="KW-1185">Reference proteome</keyword>
<protein>
    <recommendedName>
        <fullName evidence="2">non-specific serine/threonine protein kinase</fullName>
        <ecNumber evidence="2">2.7.11.1</ecNumber>
    </recommendedName>
</protein>
<sequence length="723" mass="75284">MPGGAVTCPVCGAPLGSGSAASSQALPPGTVLQGKYRLEKVLGQGGFGITYAGTQLQLGMRVAVKELFPQGSSRRGMTVLPPPPSIDPDWAGTKRRFGEEARAVARFSHPNIVRVFDQFEENGTAFLVMELLDGSSLDSVIEKGGPLPPAEVQRIAAQALSALAVVHDQGMLHRDIKPGNLFLERSGRVVLIDFGSARQYVAGQATSHTRLVTPGYAPLEQYGSQAKFGPYTDIYAFGATLYHALSGQMPPAATDRMNGAPLPPLPASTPAPLRRAVEKAMAVRVQDRPQSAREMLELLTAPGQPAPNPVPPAAPAPRPQTQTRPTPQARPAPQPAPQPRAQPVPVPQPVPPAPARSQRARRGGCALFPLLLLGGGAFMLWNLFAPEVITTTQTRSETTQGTDPFNPEGSGSPQPLPPTEPAPESGGELFPDFAPEEEAASEDAAPPAEPTQPDTDPPASALPSELPPTESAPSELPTEPASGVTVPDLSPTAEPETEAPPSESGPASEGSPESGTLEPETSEPGSEAAPAPQEADPEAETSAPESPVPEATEPAEPEPPADPGAEESTVPGVGTAPPATTGAPDSSSPSQEAAPGAGGAVSADEARELAERYLAANARSGLSAAMELYAAQVDYFGRGVLPKSVVYADKLAYVRRWPQREYRLSSGVNTLAADEGRRTVRFDYDYTIANGGAERSGTAYVVLTLVREGSEVKVTGETGGLYP</sequence>
<keyword evidence="5 10" id="KW-0418">Kinase</keyword>
<evidence type="ECO:0000259" key="9">
    <source>
        <dbReference type="PROSITE" id="PS50011"/>
    </source>
</evidence>
<feature type="compositionally biased region" description="Low complexity" evidence="8">
    <location>
        <begin position="490"/>
        <end position="516"/>
    </location>
</feature>
<feature type="compositionally biased region" description="Low complexity" evidence="8">
    <location>
        <begin position="457"/>
        <end position="468"/>
    </location>
</feature>
<dbReference type="PANTHER" id="PTHR43671">
    <property type="entry name" value="SERINE/THREONINE-PROTEIN KINASE NEK"/>
    <property type="match status" value="1"/>
</dbReference>
<feature type="compositionally biased region" description="Low complexity" evidence="8">
    <location>
        <begin position="393"/>
        <end position="402"/>
    </location>
</feature>
<evidence type="ECO:0000313" key="10">
    <source>
        <dbReference type="EMBL" id="SEJ31999.1"/>
    </source>
</evidence>
<evidence type="ECO:0000256" key="3">
    <source>
        <dbReference type="ARBA" id="ARBA00022679"/>
    </source>
</evidence>
<feature type="compositionally biased region" description="Pro residues" evidence="8">
    <location>
        <begin position="328"/>
        <end position="354"/>
    </location>
</feature>
<feature type="binding site" evidence="7">
    <location>
        <position position="65"/>
    </location>
    <ligand>
        <name>ATP</name>
        <dbReference type="ChEBI" id="CHEBI:30616"/>
    </ligand>
</feature>
<evidence type="ECO:0000256" key="1">
    <source>
        <dbReference type="ARBA" id="ARBA00010886"/>
    </source>
</evidence>
<reference evidence="11" key="1">
    <citation type="submission" date="2016-10" db="EMBL/GenBank/DDBJ databases">
        <authorList>
            <person name="Varghese N."/>
            <person name="Submissions S."/>
        </authorList>
    </citation>
    <scope>NUCLEOTIDE SEQUENCE [LARGE SCALE GENOMIC DNA]</scope>
    <source>
        <strain evidence="11">CGMCC 1.10218</strain>
    </source>
</reference>